<keyword evidence="3" id="KW-1185">Reference proteome</keyword>
<accession>A0A2G5VTH1</accession>
<comment type="caution">
    <text evidence="2">The sequence shown here is derived from an EMBL/GenBank/DDBJ whole genome shotgun (WGS) entry which is preliminary data.</text>
</comment>
<sequence>MAENGPDLAQKDAEKATNKPKMCQRCVKTDQRSTVTTNKSAIPCAPPSQPHQIPLNSLVRSSSNDGTNG</sequence>
<name>A0A2G5VTH1_9PELO</name>
<protein>
    <submittedName>
        <fullName evidence="2">Uncharacterized protein</fullName>
    </submittedName>
</protein>
<evidence type="ECO:0000256" key="1">
    <source>
        <dbReference type="SAM" id="MobiDB-lite"/>
    </source>
</evidence>
<reference evidence="3" key="1">
    <citation type="submission" date="2017-10" db="EMBL/GenBank/DDBJ databases">
        <title>Rapid genome shrinkage in a self-fertile nematode reveals novel sperm competition proteins.</title>
        <authorList>
            <person name="Yin D."/>
            <person name="Schwarz E.M."/>
            <person name="Thomas C.G."/>
            <person name="Felde R.L."/>
            <person name="Korf I.F."/>
            <person name="Cutter A.D."/>
            <person name="Schartner C.M."/>
            <person name="Ralston E.J."/>
            <person name="Meyer B.J."/>
            <person name="Haag E.S."/>
        </authorList>
    </citation>
    <scope>NUCLEOTIDE SEQUENCE [LARGE SCALE GENOMIC DNA]</scope>
    <source>
        <strain evidence="3">JU1422</strain>
    </source>
</reference>
<feature type="compositionally biased region" description="Polar residues" evidence="1">
    <location>
        <begin position="50"/>
        <end position="69"/>
    </location>
</feature>
<proteinExistence type="predicted"/>
<dbReference type="Proteomes" id="UP000230233">
    <property type="component" value="Chromosome I"/>
</dbReference>
<evidence type="ECO:0000313" key="2">
    <source>
        <dbReference type="EMBL" id="PIC55135.1"/>
    </source>
</evidence>
<gene>
    <name evidence="2" type="primary">Cnig_chr_I.g537</name>
    <name evidence="2" type="ORF">B9Z55_000537</name>
</gene>
<feature type="region of interest" description="Disordered" evidence="1">
    <location>
        <begin position="1"/>
        <end position="69"/>
    </location>
</feature>
<dbReference type="EMBL" id="PDUG01000001">
    <property type="protein sequence ID" value="PIC55135.1"/>
    <property type="molecule type" value="Genomic_DNA"/>
</dbReference>
<dbReference type="AlphaFoldDB" id="A0A2G5VTH1"/>
<evidence type="ECO:0000313" key="3">
    <source>
        <dbReference type="Proteomes" id="UP000230233"/>
    </source>
</evidence>
<organism evidence="2 3">
    <name type="scientific">Caenorhabditis nigoni</name>
    <dbReference type="NCBI Taxonomy" id="1611254"/>
    <lineage>
        <taxon>Eukaryota</taxon>
        <taxon>Metazoa</taxon>
        <taxon>Ecdysozoa</taxon>
        <taxon>Nematoda</taxon>
        <taxon>Chromadorea</taxon>
        <taxon>Rhabditida</taxon>
        <taxon>Rhabditina</taxon>
        <taxon>Rhabditomorpha</taxon>
        <taxon>Rhabditoidea</taxon>
        <taxon>Rhabditidae</taxon>
        <taxon>Peloderinae</taxon>
        <taxon>Caenorhabditis</taxon>
    </lineage>
</organism>